<organism evidence="1 2">
    <name type="scientific">Coleofasciculus chthonoplastes PCC 7420</name>
    <dbReference type="NCBI Taxonomy" id="118168"/>
    <lineage>
        <taxon>Bacteria</taxon>
        <taxon>Bacillati</taxon>
        <taxon>Cyanobacteriota</taxon>
        <taxon>Cyanophyceae</taxon>
        <taxon>Coleofasciculales</taxon>
        <taxon>Coleofasciculaceae</taxon>
        <taxon>Coleofasciculus</taxon>
    </lineage>
</organism>
<dbReference type="RefSeq" id="WP_006101341.1">
    <property type="nucleotide sequence ID" value="NZ_DS989850.1"/>
</dbReference>
<sequence length="203" mass="22991">MVSLVRLLSTQDTILKQEPIQSSLLPSYKLQPIPASTLLVLQSYTPPDLTRHIRISFQDIGFQGRSLNWYAFIDHVQITKEPLRPTETVAQMLSKQIEKDVVKMMVYRQTLPPEGGLLKIVFNVDTVIKRAPVQSMYLSPNALQPIPAGTELVLLTNKPDAYNMVSLPIEDSHIKFTLKDVEFKGFNQDWYAFVKHAGLQLVG</sequence>
<name>B4VS84_9CYAN</name>
<evidence type="ECO:0000313" key="1">
    <source>
        <dbReference type="EMBL" id="EDX75066.1"/>
    </source>
</evidence>
<proteinExistence type="predicted"/>
<reference evidence="1 2" key="1">
    <citation type="submission" date="2008-07" db="EMBL/GenBank/DDBJ databases">
        <authorList>
            <person name="Tandeau de Marsac N."/>
            <person name="Ferriera S."/>
            <person name="Johnson J."/>
            <person name="Kravitz S."/>
            <person name="Beeson K."/>
            <person name="Sutton G."/>
            <person name="Rogers Y.-H."/>
            <person name="Friedman R."/>
            <person name="Frazier M."/>
            <person name="Venter J.C."/>
        </authorList>
    </citation>
    <scope>NUCLEOTIDE SEQUENCE [LARGE SCALE GENOMIC DNA]</scope>
    <source>
        <strain evidence="1 2">PCC 7420</strain>
    </source>
</reference>
<dbReference type="STRING" id="118168.MC7420_2070"/>
<keyword evidence="2" id="KW-1185">Reference proteome</keyword>
<dbReference type="eggNOG" id="ENOG5033UND">
    <property type="taxonomic scope" value="Bacteria"/>
</dbReference>
<dbReference type="AlphaFoldDB" id="B4VS84"/>
<gene>
    <name evidence="1" type="ORF">MC7420_2070</name>
</gene>
<accession>B4VS84</accession>
<protein>
    <submittedName>
        <fullName evidence="1">Uncharacterized protein</fullName>
    </submittedName>
</protein>
<dbReference type="Proteomes" id="UP000003835">
    <property type="component" value="Unassembled WGS sequence"/>
</dbReference>
<dbReference type="OrthoDB" id="458685at2"/>
<evidence type="ECO:0000313" key="2">
    <source>
        <dbReference type="Proteomes" id="UP000003835"/>
    </source>
</evidence>
<dbReference type="EMBL" id="DS989850">
    <property type="protein sequence ID" value="EDX75066.1"/>
    <property type="molecule type" value="Genomic_DNA"/>
</dbReference>
<dbReference type="HOGENOM" id="CLU_1353395_0_0_3"/>